<name>A0A9D4L7N1_DREPO</name>
<dbReference type="InterPro" id="IPR043129">
    <property type="entry name" value="ATPase_NBD"/>
</dbReference>
<dbReference type="AlphaFoldDB" id="A0A9D4L7N1"/>
<organism evidence="4 5">
    <name type="scientific">Dreissena polymorpha</name>
    <name type="common">Zebra mussel</name>
    <name type="synonym">Mytilus polymorpha</name>
    <dbReference type="NCBI Taxonomy" id="45954"/>
    <lineage>
        <taxon>Eukaryota</taxon>
        <taxon>Metazoa</taxon>
        <taxon>Spiralia</taxon>
        <taxon>Lophotrochozoa</taxon>
        <taxon>Mollusca</taxon>
        <taxon>Bivalvia</taxon>
        <taxon>Autobranchia</taxon>
        <taxon>Heteroconchia</taxon>
        <taxon>Euheterodonta</taxon>
        <taxon>Imparidentia</taxon>
        <taxon>Neoheterodontei</taxon>
        <taxon>Myida</taxon>
        <taxon>Dreissenoidea</taxon>
        <taxon>Dreissenidae</taxon>
        <taxon>Dreissena</taxon>
    </lineage>
</organism>
<dbReference type="PANTHER" id="PTHR19375">
    <property type="entry name" value="HEAT SHOCK PROTEIN 70KDA"/>
    <property type="match status" value="1"/>
</dbReference>
<dbReference type="Gene3D" id="3.30.420.40">
    <property type="match status" value="1"/>
</dbReference>
<dbReference type="FunFam" id="3.30.420.40:FF:000026">
    <property type="entry name" value="Heat shock protein 70"/>
    <property type="match status" value="1"/>
</dbReference>
<evidence type="ECO:0000256" key="3">
    <source>
        <dbReference type="ARBA" id="ARBA00022840"/>
    </source>
</evidence>
<dbReference type="GO" id="GO:0140662">
    <property type="term" value="F:ATP-dependent protein folding chaperone"/>
    <property type="evidence" value="ECO:0007669"/>
    <property type="project" value="InterPro"/>
</dbReference>
<dbReference type="GO" id="GO:0005524">
    <property type="term" value="F:ATP binding"/>
    <property type="evidence" value="ECO:0007669"/>
    <property type="project" value="UniProtKB-KW"/>
</dbReference>
<evidence type="ECO:0000256" key="2">
    <source>
        <dbReference type="ARBA" id="ARBA00022741"/>
    </source>
</evidence>
<keyword evidence="5" id="KW-1185">Reference proteome</keyword>
<dbReference type="InterPro" id="IPR013126">
    <property type="entry name" value="Hsp_70_fam"/>
</dbReference>
<proteinExistence type="inferred from homology"/>
<dbReference type="InterPro" id="IPR018181">
    <property type="entry name" value="Heat_shock_70_CS"/>
</dbReference>
<dbReference type="Proteomes" id="UP000828390">
    <property type="component" value="Unassembled WGS sequence"/>
</dbReference>
<dbReference type="FunFam" id="3.30.30.30:FF:000001">
    <property type="entry name" value="heat shock 70 kDa protein-like"/>
    <property type="match status" value="1"/>
</dbReference>
<dbReference type="Pfam" id="PF00012">
    <property type="entry name" value="HSP70"/>
    <property type="match status" value="1"/>
</dbReference>
<dbReference type="PRINTS" id="PR00301">
    <property type="entry name" value="HEATSHOCK70"/>
</dbReference>
<accession>A0A9D4L7N1</accession>
<keyword evidence="3" id="KW-0067">ATP-binding</keyword>
<evidence type="ECO:0000313" key="4">
    <source>
        <dbReference type="EMBL" id="KAH3853313.1"/>
    </source>
</evidence>
<evidence type="ECO:0008006" key="6">
    <source>
        <dbReference type="Google" id="ProtNLM"/>
    </source>
</evidence>
<gene>
    <name evidence="4" type="ORF">DPMN_095835</name>
</gene>
<dbReference type="PROSITE" id="PS00297">
    <property type="entry name" value="HSP70_1"/>
    <property type="match status" value="1"/>
</dbReference>
<comment type="caution">
    <text evidence="4">The sequence shown here is derived from an EMBL/GenBank/DDBJ whole genome shotgun (WGS) entry which is preliminary data.</text>
</comment>
<comment type="similarity">
    <text evidence="1">Belongs to the heat shock protein 70 family.</text>
</comment>
<reference evidence="4" key="2">
    <citation type="submission" date="2020-11" db="EMBL/GenBank/DDBJ databases">
        <authorList>
            <person name="McCartney M.A."/>
            <person name="Auch B."/>
            <person name="Kono T."/>
            <person name="Mallez S."/>
            <person name="Becker A."/>
            <person name="Gohl D.M."/>
            <person name="Silverstein K.A.T."/>
            <person name="Koren S."/>
            <person name="Bechman K.B."/>
            <person name="Herman A."/>
            <person name="Abrahante J.E."/>
            <person name="Garbe J."/>
        </authorList>
    </citation>
    <scope>NUCLEOTIDE SEQUENCE</scope>
    <source>
        <strain evidence="4">Duluth1</strain>
        <tissue evidence="4">Whole animal</tissue>
    </source>
</reference>
<reference evidence="4" key="1">
    <citation type="journal article" date="2019" name="bioRxiv">
        <title>The Genome of the Zebra Mussel, Dreissena polymorpha: A Resource for Invasive Species Research.</title>
        <authorList>
            <person name="McCartney M.A."/>
            <person name="Auch B."/>
            <person name="Kono T."/>
            <person name="Mallez S."/>
            <person name="Zhang Y."/>
            <person name="Obille A."/>
            <person name="Becker A."/>
            <person name="Abrahante J.E."/>
            <person name="Garbe J."/>
            <person name="Badalamenti J.P."/>
            <person name="Herman A."/>
            <person name="Mangelson H."/>
            <person name="Liachko I."/>
            <person name="Sullivan S."/>
            <person name="Sone E.D."/>
            <person name="Koren S."/>
            <person name="Silverstein K.A.T."/>
            <person name="Beckman K.B."/>
            <person name="Gohl D.M."/>
        </authorList>
    </citation>
    <scope>NUCLEOTIDE SEQUENCE</scope>
    <source>
        <strain evidence="4">Duluth1</strain>
        <tissue evidence="4">Whole animal</tissue>
    </source>
</reference>
<evidence type="ECO:0000313" key="5">
    <source>
        <dbReference type="Proteomes" id="UP000828390"/>
    </source>
</evidence>
<protein>
    <recommendedName>
        <fullName evidence="6">Heat shock protein 70</fullName>
    </recommendedName>
</protein>
<dbReference type="SUPFAM" id="SSF53067">
    <property type="entry name" value="Actin-like ATPase domain"/>
    <property type="match status" value="1"/>
</dbReference>
<evidence type="ECO:0000256" key="1">
    <source>
        <dbReference type="ARBA" id="ARBA00007381"/>
    </source>
</evidence>
<sequence length="214" mass="23751">MAGNHHQLVLSRNMANSPAIGIDLGTSFSCVGVLHHGRVEIIENDHGNRLTPSYIAFTDTERLVGDAAKNQVAINPTNTLFDVKRLIGRKFEDPTVQSDMKHWPFEVVSDDGKAKLRVDYKGEKKYFLPEEISSMVLSKMKEIAEAFLGKTVTDAVITVPAWFNNSQRQATKDAGTISGMNILRIINEPTAAAIAYGWDKKARCCEVQMVSGWR</sequence>
<keyword evidence="2" id="KW-0547">Nucleotide-binding</keyword>
<dbReference type="EMBL" id="JAIWYP010000003">
    <property type="protein sequence ID" value="KAH3853313.1"/>
    <property type="molecule type" value="Genomic_DNA"/>
</dbReference>